<dbReference type="GO" id="GO:0015035">
    <property type="term" value="F:protein-disulfide reductase activity"/>
    <property type="evidence" value="ECO:0007669"/>
    <property type="project" value="InterPro"/>
</dbReference>
<evidence type="ECO:0000259" key="9">
    <source>
        <dbReference type="PROSITE" id="PS51352"/>
    </source>
</evidence>
<evidence type="ECO:0000256" key="5">
    <source>
        <dbReference type="ARBA" id="ARBA00023284"/>
    </source>
</evidence>
<organism evidence="10 11">
    <name type="scientific">Thermomonospora umbrina</name>
    <dbReference type="NCBI Taxonomy" id="111806"/>
    <lineage>
        <taxon>Bacteria</taxon>
        <taxon>Bacillati</taxon>
        <taxon>Actinomycetota</taxon>
        <taxon>Actinomycetes</taxon>
        <taxon>Streptosporangiales</taxon>
        <taxon>Thermomonosporaceae</taxon>
        <taxon>Thermomonospora</taxon>
    </lineage>
</organism>
<feature type="site" description="Contributes to redox potential value" evidence="7">
    <location>
        <position position="33"/>
    </location>
</feature>
<keyword evidence="11" id="KW-1185">Reference proteome</keyword>
<dbReference type="Pfam" id="PF00085">
    <property type="entry name" value="Thioredoxin"/>
    <property type="match status" value="1"/>
</dbReference>
<evidence type="ECO:0000313" key="10">
    <source>
        <dbReference type="EMBL" id="REF00504.1"/>
    </source>
</evidence>
<name>A0A3D9T2B7_9ACTN</name>
<feature type="site" description="Contributes to redox potential value" evidence="7">
    <location>
        <position position="34"/>
    </location>
</feature>
<dbReference type="InterPro" id="IPR036249">
    <property type="entry name" value="Thioredoxin-like_sf"/>
</dbReference>
<dbReference type="GO" id="GO:0045454">
    <property type="term" value="P:cell redox homeostasis"/>
    <property type="evidence" value="ECO:0007669"/>
    <property type="project" value="TreeGrafter"/>
</dbReference>
<evidence type="ECO:0000256" key="2">
    <source>
        <dbReference type="ARBA" id="ARBA00022448"/>
    </source>
</evidence>
<dbReference type="OrthoDB" id="9790390at2"/>
<dbReference type="InterPro" id="IPR017937">
    <property type="entry name" value="Thioredoxin_CS"/>
</dbReference>
<keyword evidence="3" id="KW-0249">Electron transport</keyword>
<dbReference type="PROSITE" id="PS00194">
    <property type="entry name" value="THIOREDOXIN_1"/>
    <property type="match status" value="1"/>
</dbReference>
<feature type="site" description="Deprotonates C-terminal active site Cys" evidence="7">
    <location>
        <position position="26"/>
    </location>
</feature>
<dbReference type="PIRSF" id="PIRSF000077">
    <property type="entry name" value="Thioredoxin"/>
    <property type="match status" value="1"/>
</dbReference>
<evidence type="ECO:0000256" key="3">
    <source>
        <dbReference type="ARBA" id="ARBA00022982"/>
    </source>
</evidence>
<comment type="caution">
    <text evidence="10">The sequence shown here is derived from an EMBL/GenBank/DDBJ whole genome shotgun (WGS) entry which is preliminary data.</text>
</comment>
<proteinExistence type="inferred from homology"/>
<comment type="similarity">
    <text evidence="1 6">Belongs to the thioredoxin family.</text>
</comment>
<dbReference type="Gene3D" id="3.40.30.10">
    <property type="entry name" value="Glutaredoxin"/>
    <property type="match status" value="1"/>
</dbReference>
<dbReference type="CDD" id="cd02947">
    <property type="entry name" value="TRX_family"/>
    <property type="match status" value="1"/>
</dbReference>
<evidence type="ECO:0000256" key="6">
    <source>
        <dbReference type="PIRNR" id="PIRNR000077"/>
    </source>
</evidence>
<dbReference type="GO" id="GO:0005829">
    <property type="term" value="C:cytosol"/>
    <property type="evidence" value="ECO:0007669"/>
    <property type="project" value="TreeGrafter"/>
</dbReference>
<dbReference type="SUPFAM" id="SSF52833">
    <property type="entry name" value="Thioredoxin-like"/>
    <property type="match status" value="1"/>
</dbReference>
<feature type="active site" description="Nucleophile" evidence="7">
    <location>
        <position position="35"/>
    </location>
</feature>
<evidence type="ECO:0000256" key="8">
    <source>
        <dbReference type="PIRSR" id="PIRSR000077-4"/>
    </source>
</evidence>
<keyword evidence="2" id="KW-0813">Transport</keyword>
<evidence type="ECO:0000313" key="11">
    <source>
        <dbReference type="Proteomes" id="UP000256661"/>
    </source>
</evidence>
<feature type="disulfide bond" description="Redox-active" evidence="8">
    <location>
        <begin position="32"/>
        <end position="35"/>
    </location>
</feature>
<reference evidence="10 11" key="1">
    <citation type="submission" date="2018-08" db="EMBL/GenBank/DDBJ databases">
        <title>Sequencing the genomes of 1000 actinobacteria strains.</title>
        <authorList>
            <person name="Klenk H.-P."/>
        </authorList>
    </citation>
    <scope>NUCLEOTIDE SEQUENCE [LARGE SCALE GENOMIC DNA]</scope>
    <source>
        <strain evidence="10 11">DSM 43927</strain>
    </source>
</reference>
<dbReference type="AlphaFoldDB" id="A0A3D9T2B7"/>
<feature type="active site" description="Nucleophile" evidence="7">
    <location>
        <position position="32"/>
    </location>
</feature>
<dbReference type="EMBL" id="QTTT01000001">
    <property type="protein sequence ID" value="REF00504.1"/>
    <property type="molecule type" value="Genomic_DNA"/>
</dbReference>
<evidence type="ECO:0000256" key="7">
    <source>
        <dbReference type="PIRSR" id="PIRSR000077-1"/>
    </source>
</evidence>
<dbReference type="PANTHER" id="PTHR45663:SF11">
    <property type="entry name" value="GEO12009P1"/>
    <property type="match status" value="1"/>
</dbReference>
<evidence type="ECO:0000256" key="4">
    <source>
        <dbReference type="ARBA" id="ARBA00023157"/>
    </source>
</evidence>
<keyword evidence="5 8" id="KW-0676">Redox-active center</keyword>
<feature type="domain" description="Thioredoxin" evidence="9">
    <location>
        <begin position="1"/>
        <end position="108"/>
    </location>
</feature>
<keyword evidence="4 8" id="KW-1015">Disulfide bond</keyword>
<dbReference type="PANTHER" id="PTHR45663">
    <property type="entry name" value="GEO12009P1"/>
    <property type="match status" value="1"/>
</dbReference>
<sequence length="109" mass="11917">MSPVITLTEADFDTHLADTSLPILIDFWAEGCGPCKALEPVLQDLAGRAQGRLRVGSVRLDDNPALAARFEIMTLPTLIVFINGEPAERLTAIRGADDLAERLNRHLTH</sequence>
<dbReference type="InterPro" id="IPR013766">
    <property type="entry name" value="Thioredoxin_domain"/>
</dbReference>
<dbReference type="PROSITE" id="PS51352">
    <property type="entry name" value="THIOREDOXIN_2"/>
    <property type="match status" value="1"/>
</dbReference>
<accession>A0A3D9T2B7</accession>
<evidence type="ECO:0000256" key="1">
    <source>
        <dbReference type="ARBA" id="ARBA00008987"/>
    </source>
</evidence>
<dbReference type="Proteomes" id="UP000256661">
    <property type="component" value="Unassembled WGS sequence"/>
</dbReference>
<gene>
    <name evidence="10" type="ORF">DFJ69_6048</name>
</gene>
<dbReference type="InterPro" id="IPR005746">
    <property type="entry name" value="Thioredoxin"/>
</dbReference>
<protein>
    <recommendedName>
        <fullName evidence="6">Thioredoxin</fullName>
    </recommendedName>
</protein>
<dbReference type="RefSeq" id="WP_116025652.1">
    <property type="nucleotide sequence ID" value="NZ_QTTT01000001.1"/>
</dbReference>